<dbReference type="AlphaFoldDB" id="A0A5B7HES5"/>
<dbReference type="SUPFAM" id="SSF54373">
    <property type="entry name" value="FAD-linked reductases, C-terminal domain"/>
    <property type="match status" value="1"/>
</dbReference>
<dbReference type="Proteomes" id="UP000324222">
    <property type="component" value="Unassembled WGS sequence"/>
</dbReference>
<comment type="caution">
    <text evidence="1">The sequence shown here is derived from an EMBL/GenBank/DDBJ whole genome shotgun (WGS) entry which is preliminary data.</text>
</comment>
<dbReference type="Gene3D" id="3.50.50.60">
    <property type="entry name" value="FAD/NAD(P)-binding domain"/>
    <property type="match status" value="1"/>
</dbReference>
<proteinExistence type="predicted"/>
<keyword evidence="2" id="KW-1185">Reference proteome</keyword>
<accession>A0A5B7HES5</accession>
<dbReference type="EMBL" id="VSRR010026825">
    <property type="protein sequence ID" value="MPC67827.1"/>
    <property type="molecule type" value="Genomic_DNA"/>
</dbReference>
<dbReference type="InterPro" id="IPR036188">
    <property type="entry name" value="FAD/NAD-bd_sf"/>
</dbReference>
<reference evidence="1 2" key="1">
    <citation type="submission" date="2019-05" db="EMBL/GenBank/DDBJ databases">
        <title>Another draft genome of Portunus trituberculatus and its Hox gene families provides insights of decapod evolution.</title>
        <authorList>
            <person name="Jeong J.-H."/>
            <person name="Song I."/>
            <person name="Kim S."/>
            <person name="Choi T."/>
            <person name="Kim D."/>
            <person name="Ryu S."/>
            <person name="Kim W."/>
        </authorList>
    </citation>
    <scope>NUCLEOTIDE SEQUENCE [LARGE SCALE GENOMIC DNA]</scope>
    <source>
        <tissue evidence="1">Muscle</tissue>
    </source>
</reference>
<evidence type="ECO:0000313" key="1">
    <source>
        <dbReference type="EMBL" id="MPC67827.1"/>
    </source>
</evidence>
<dbReference type="OrthoDB" id="498204at2759"/>
<dbReference type="Gene3D" id="3.30.9.10">
    <property type="entry name" value="D-Amino Acid Oxidase, subunit A, domain 2"/>
    <property type="match status" value="1"/>
</dbReference>
<gene>
    <name evidence="1" type="primary">Sardh_1</name>
    <name evidence="1" type="ORF">E2C01_062013</name>
</gene>
<evidence type="ECO:0000313" key="2">
    <source>
        <dbReference type="Proteomes" id="UP000324222"/>
    </source>
</evidence>
<organism evidence="1 2">
    <name type="scientific">Portunus trituberculatus</name>
    <name type="common">Swimming crab</name>
    <name type="synonym">Neptunus trituberculatus</name>
    <dbReference type="NCBI Taxonomy" id="210409"/>
    <lineage>
        <taxon>Eukaryota</taxon>
        <taxon>Metazoa</taxon>
        <taxon>Ecdysozoa</taxon>
        <taxon>Arthropoda</taxon>
        <taxon>Crustacea</taxon>
        <taxon>Multicrustacea</taxon>
        <taxon>Malacostraca</taxon>
        <taxon>Eumalacostraca</taxon>
        <taxon>Eucarida</taxon>
        <taxon>Decapoda</taxon>
        <taxon>Pleocyemata</taxon>
        <taxon>Brachyura</taxon>
        <taxon>Eubrachyura</taxon>
        <taxon>Portunoidea</taxon>
        <taxon>Portunidae</taxon>
        <taxon>Portuninae</taxon>
        <taxon>Portunus</taxon>
    </lineage>
</organism>
<protein>
    <submittedName>
        <fullName evidence="1">Sarcosine dehydrogenase, mitochondrial</fullName>
    </submittedName>
</protein>
<sequence length="107" mass="11829">MALPMIIPVGHVGPHGPSQQNANEWYTRSWANYITSMIGVTLPLQSFRHSYVVTEGIEGLLGMPVLRDYVSSVYVKAQGDSAVIGYFEPNPEPIDQARKGRVSYCLC</sequence>
<name>A0A5B7HES5_PORTR</name>